<gene>
    <name evidence="3" type="ORF">GTS_33780</name>
</gene>
<comment type="caution">
    <text evidence="3">The sequence shown here is derived from an EMBL/GenBank/DDBJ whole genome shotgun (WGS) entry which is preliminary data.</text>
</comment>
<dbReference type="Proteomes" id="UP000298860">
    <property type="component" value="Unassembled WGS sequence"/>
</dbReference>
<dbReference type="AlphaFoldDB" id="A0A4D4J4Z0"/>
<dbReference type="InterPro" id="IPR057326">
    <property type="entry name" value="KR_dom"/>
</dbReference>
<feature type="domain" description="Ketoreductase" evidence="2">
    <location>
        <begin position="2"/>
        <end position="182"/>
    </location>
</feature>
<evidence type="ECO:0000259" key="2">
    <source>
        <dbReference type="SMART" id="SM00822"/>
    </source>
</evidence>
<dbReference type="PANTHER" id="PTHR42879">
    <property type="entry name" value="3-OXOACYL-(ACYL-CARRIER-PROTEIN) REDUCTASE"/>
    <property type="match status" value="1"/>
</dbReference>
<dbReference type="Gene3D" id="3.40.50.720">
    <property type="entry name" value="NAD(P)-binding Rossmann-like Domain"/>
    <property type="match status" value="1"/>
</dbReference>
<reference evidence="4" key="1">
    <citation type="submission" date="2019-04" db="EMBL/GenBank/DDBJ databases">
        <title>Draft genome sequence of Pseudonocardiaceae bacterium SL3-2-4.</title>
        <authorList>
            <person name="Ningsih F."/>
            <person name="Yokota A."/>
            <person name="Sakai Y."/>
            <person name="Nanatani K."/>
            <person name="Yabe S."/>
            <person name="Oetari A."/>
            <person name="Sjamsuridzal W."/>
        </authorList>
    </citation>
    <scope>NUCLEOTIDE SEQUENCE [LARGE SCALE GENOMIC DNA]</scope>
    <source>
        <strain evidence="4">SL3-2-4</strain>
    </source>
</reference>
<dbReference type="InterPro" id="IPR036291">
    <property type="entry name" value="NAD(P)-bd_dom_sf"/>
</dbReference>
<keyword evidence="4" id="KW-1185">Reference proteome</keyword>
<comment type="similarity">
    <text evidence="1">Belongs to the short-chain dehydrogenases/reductases (SDR) family.</text>
</comment>
<dbReference type="CDD" id="cd05233">
    <property type="entry name" value="SDR_c"/>
    <property type="match status" value="1"/>
</dbReference>
<protein>
    <submittedName>
        <fullName evidence="3">Beta-ketoacyl-ACP reductase</fullName>
    </submittedName>
</protein>
<dbReference type="SMART" id="SM00822">
    <property type="entry name" value="PKS_KR"/>
    <property type="match status" value="1"/>
</dbReference>
<organism evidence="3 4">
    <name type="scientific">Gandjariella thermophila</name>
    <dbReference type="NCBI Taxonomy" id="1931992"/>
    <lineage>
        <taxon>Bacteria</taxon>
        <taxon>Bacillati</taxon>
        <taxon>Actinomycetota</taxon>
        <taxon>Actinomycetes</taxon>
        <taxon>Pseudonocardiales</taxon>
        <taxon>Pseudonocardiaceae</taxon>
        <taxon>Gandjariella</taxon>
    </lineage>
</organism>
<evidence type="ECO:0000313" key="3">
    <source>
        <dbReference type="EMBL" id="GDY31745.1"/>
    </source>
</evidence>
<evidence type="ECO:0000256" key="1">
    <source>
        <dbReference type="ARBA" id="ARBA00006484"/>
    </source>
</evidence>
<proteinExistence type="inferred from homology"/>
<name>A0A4D4J4Z0_9PSEU</name>
<dbReference type="PRINTS" id="PR00081">
    <property type="entry name" value="GDHRDH"/>
</dbReference>
<evidence type="ECO:0000313" key="4">
    <source>
        <dbReference type="Proteomes" id="UP000298860"/>
    </source>
</evidence>
<dbReference type="PANTHER" id="PTHR42879:SF2">
    <property type="entry name" value="3-OXOACYL-[ACYL-CARRIER-PROTEIN] REDUCTASE FABG"/>
    <property type="match status" value="1"/>
</dbReference>
<accession>A0A4D4J4Z0</accession>
<dbReference type="RefSeq" id="WP_192909580.1">
    <property type="nucleotide sequence ID" value="NZ_BJFL01000017.1"/>
</dbReference>
<dbReference type="Pfam" id="PF13561">
    <property type="entry name" value="adh_short_C2"/>
    <property type="match status" value="1"/>
</dbReference>
<sequence>MTGGAGGIGSAITRAVAASGHRVALTYYRGEDRARALVEELRVSGAEVTALPLDLEDPDSVAGLLDRVHDRLGPVSVAVHNAVAWPENLIGGPEAGALLESGWRTALRGTVEGTLALTEAAVADMAAAGWGRVVLVSSAVVRLGMAGRVAYSASKSALHGAARSLAWQVGPQGVTVNVVVPGIIATERVLAATGGFGEAVRDVIAHTPLRRLATPEEVAATVGFLASDGAAGITGQEIVVDGGQT</sequence>
<dbReference type="InterPro" id="IPR002347">
    <property type="entry name" value="SDR_fam"/>
</dbReference>
<dbReference type="EMBL" id="BJFL01000017">
    <property type="protein sequence ID" value="GDY31745.1"/>
    <property type="molecule type" value="Genomic_DNA"/>
</dbReference>
<dbReference type="InterPro" id="IPR050259">
    <property type="entry name" value="SDR"/>
</dbReference>
<dbReference type="SUPFAM" id="SSF51735">
    <property type="entry name" value="NAD(P)-binding Rossmann-fold domains"/>
    <property type="match status" value="1"/>
</dbReference>